<dbReference type="AlphaFoldDB" id="A0A8S0VM96"/>
<sequence length="187" mass="21712">MERKTPNKLFPRDTRHYGLHILVIRSRTQQMIDSYVYYDKALFLECDDELNVVLACVAHQNLKGSISVQFECARSRRTHFQNITQFLISTTTYVCALHTNPNDKVQQNFKSRMFKHHFRFTYCWILTGRGGPKSLAISLVHAILSCATSVQVSTPRFCEGFSQTWNHRFTPSSSLVAVFIWEYHIGD</sequence>
<dbReference type="Gramene" id="OE9A091878T1">
    <property type="protein sequence ID" value="OE9A091878C1"/>
    <property type="gene ID" value="OE9A091878"/>
</dbReference>
<dbReference type="EMBL" id="CACTIH010010009">
    <property type="protein sequence ID" value="CAA3033223.1"/>
    <property type="molecule type" value="Genomic_DNA"/>
</dbReference>
<name>A0A8S0VM96_OLEEU</name>
<reference evidence="1 2" key="1">
    <citation type="submission" date="2019-12" db="EMBL/GenBank/DDBJ databases">
        <authorList>
            <person name="Alioto T."/>
            <person name="Alioto T."/>
            <person name="Gomez Garrido J."/>
        </authorList>
    </citation>
    <scope>NUCLEOTIDE SEQUENCE [LARGE SCALE GENOMIC DNA]</scope>
</reference>
<evidence type="ECO:0000313" key="2">
    <source>
        <dbReference type="Proteomes" id="UP000594638"/>
    </source>
</evidence>
<keyword evidence="2" id="KW-1185">Reference proteome</keyword>
<organism evidence="1 2">
    <name type="scientific">Olea europaea subsp. europaea</name>
    <dbReference type="NCBI Taxonomy" id="158383"/>
    <lineage>
        <taxon>Eukaryota</taxon>
        <taxon>Viridiplantae</taxon>
        <taxon>Streptophyta</taxon>
        <taxon>Embryophyta</taxon>
        <taxon>Tracheophyta</taxon>
        <taxon>Spermatophyta</taxon>
        <taxon>Magnoliopsida</taxon>
        <taxon>eudicotyledons</taxon>
        <taxon>Gunneridae</taxon>
        <taxon>Pentapetalae</taxon>
        <taxon>asterids</taxon>
        <taxon>lamiids</taxon>
        <taxon>Lamiales</taxon>
        <taxon>Oleaceae</taxon>
        <taxon>Oleeae</taxon>
        <taxon>Olea</taxon>
    </lineage>
</organism>
<accession>A0A8S0VM96</accession>
<comment type="caution">
    <text evidence="1">The sequence shown here is derived from an EMBL/GenBank/DDBJ whole genome shotgun (WGS) entry which is preliminary data.</text>
</comment>
<proteinExistence type="predicted"/>
<gene>
    <name evidence="1" type="ORF">OLEA9_A091878</name>
</gene>
<dbReference type="Proteomes" id="UP000594638">
    <property type="component" value="Unassembled WGS sequence"/>
</dbReference>
<evidence type="ECO:0000313" key="1">
    <source>
        <dbReference type="EMBL" id="CAA3033223.1"/>
    </source>
</evidence>
<protein>
    <submittedName>
        <fullName evidence="1">Uncharacterized protein</fullName>
    </submittedName>
</protein>